<dbReference type="PROSITE" id="PS51293">
    <property type="entry name" value="SANT"/>
    <property type="match status" value="1"/>
</dbReference>
<feature type="domain" description="HTH myb-type" evidence="7">
    <location>
        <begin position="72"/>
        <end position="126"/>
    </location>
</feature>
<evidence type="ECO:0000256" key="4">
    <source>
        <dbReference type="SAM" id="Phobius"/>
    </source>
</evidence>
<dbReference type="PROSITE" id="PS50090">
    <property type="entry name" value="MYB_LIKE"/>
    <property type="match status" value="2"/>
</dbReference>
<evidence type="ECO:0000256" key="2">
    <source>
        <dbReference type="ARBA" id="ARBA00023125"/>
    </source>
</evidence>
<gene>
    <name evidence="8" type="ORF">PDE001_LOCUS11898</name>
</gene>
<name>A0AAV0VGX1_9STRA</name>
<dbReference type="Pfam" id="PF00249">
    <property type="entry name" value="Myb_DNA-binding"/>
    <property type="match status" value="2"/>
</dbReference>
<keyword evidence="4" id="KW-0472">Membrane</keyword>
<evidence type="ECO:0000313" key="9">
    <source>
        <dbReference type="Proteomes" id="UP001162029"/>
    </source>
</evidence>
<dbReference type="InterPro" id="IPR017930">
    <property type="entry name" value="Myb_dom"/>
</dbReference>
<evidence type="ECO:0000259" key="5">
    <source>
        <dbReference type="PROSITE" id="PS50090"/>
    </source>
</evidence>
<accession>A0AAV0VGX1</accession>
<evidence type="ECO:0000259" key="7">
    <source>
        <dbReference type="PROSITE" id="PS51294"/>
    </source>
</evidence>
<feature type="region of interest" description="Disordered" evidence="3">
    <location>
        <begin position="265"/>
        <end position="290"/>
    </location>
</feature>
<keyword evidence="4" id="KW-0812">Transmembrane</keyword>
<evidence type="ECO:0000259" key="6">
    <source>
        <dbReference type="PROSITE" id="PS51293"/>
    </source>
</evidence>
<reference evidence="8" key="1">
    <citation type="submission" date="2022-12" db="EMBL/GenBank/DDBJ databases">
        <authorList>
            <person name="Webb A."/>
        </authorList>
    </citation>
    <scope>NUCLEOTIDE SEQUENCE</scope>
    <source>
        <strain evidence="8">Pd1</strain>
    </source>
</reference>
<dbReference type="SUPFAM" id="SSF46689">
    <property type="entry name" value="Homeodomain-like"/>
    <property type="match status" value="1"/>
</dbReference>
<dbReference type="AlphaFoldDB" id="A0AAV0VGX1"/>
<keyword evidence="9" id="KW-1185">Reference proteome</keyword>
<keyword evidence="4" id="KW-1133">Transmembrane helix</keyword>
<feature type="domain" description="Myb-like" evidence="5">
    <location>
        <begin position="20"/>
        <end position="71"/>
    </location>
</feature>
<dbReference type="Proteomes" id="UP001162029">
    <property type="component" value="Unassembled WGS sequence"/>
</dbReference>
<proteinExistence type="predicted"/>
<dbReference type="InterPro" id="IPR050560">
    <property type="entry name" value="MYB_TF"/>
</dbReference>
<keyword evidence="1" id="KW-0677">Repeat</keyword>
<feature type="domain" description="Myb-like" evidence="5">
    <location>
        <begin position="72"/>
        <end position="122"/>
    </location>
</feature>
<feature type="domain" description="SANT" evidence="6">
    <location>
        <begin position="75"/>
        <end position="126"/>
    </location>
</feature>
<dbReference type="PANTHER" id="PTHR45614">
    <property type="entry name" value="MYB PROTEIN-RELATED"/>
    <property type="match status" value="1"/>
</dbReference>
<dbReference type="InterPro" id="IPR001005">
    <property type="entry name" value="SANT/Myb"/>
</dbReference>
<comment type="caution">
    <text evidence="8">The sequence shown here is derived from an EMBL/GenBank/DDBJ whole genome shotgun (WGS) entry which is preliminary data.</text>
</comment>
<protein>
    <submittedName>
        <fullName evidence="8">Uncharacterized protein</fullName>
    </submittedName>
</protein>
<organism evidence="8 9">
    <name type="scientific">Peronospora destructor</name>
    <dbReference type="NCBI Taxonomy" id="86335"/>
    <lineage>
        <taxon>Eukaryota</taxon>
        <taxon>Sar</taxon>
        <taxon>Stramenopiles</taxon>
        <taxon>Oomycota</taxon>
        <taxon>Peronosporomycetes</taxon>
        <taxon>Peronosporales</taxon>
        <taxon>Peronosporaceae</taxon>
        <taxon>Peronospora</taxon>
    </lineage>
</organism>
<evidence type="ECO:0000256" key="3">
    <source>
        <dbReference type="SAM" id="MobiDB-lite"/>
    </source>
</evidence>
<dbReference type="PANTHER" id="PTHR45614:SF232">
    <property type="entry name" value="TRANSCRIPTION FACTOR MYB3R-2"/>
    <property type="match status" value="1"/>
</dbReference>
<dbReference type="GO" id="GO:0000981">
    <property type="term" value="F:DNA-binding transcription factor activity, RNA polymerase II-specific"/>
    <property type="evidence" value="ECO:0007669"/>
    <property type="project" value="TreeGrafter"/>
</dbReference>
<dbReference type="GO" id="GO:0000978">
    <property type="term" value="F:RNA polymerase II cis-regulatory region sequence-specific DNA binding"/>
    <property type="evidence" value="ECO:0007669"/>
    <property type="project" value="TreeGrafter"/>
</dbReference>
<sequence>MQSQPCTNNQSELVTQKLRKERKPVSKWTEKEDLMMLKLVQKYGTRHWTVIGTKLPGRNGKQCRERWHNQLDPAIRKEPWTAEEELILKDLHDKFGNKWAEIAKMLPGRTDNSIKNHWNSSKRRLKRDATPVTALQCKRRDSSGLESTFHGDFLEVTSPVSIGGNEMYPLHPLFTDQADLACLCPHNALQSPFAIQTAQLGSPYNTTCWTPTDTTPNRLHSMWGVPAMPNWTRTSFAHPPSTATTIEPRSTKLACDRTPVMNGKRFMEDRSEQEQKQSEDSQVKRQTKDDPSLEILANAALLQAIGHAPDKTKKMLNQIVKQFANKMSVAGRRGISASAKRMSAEGEHHQHYVFEGDFNKGVVIGLTLFVTLGGIAVPVCLYRYQNWKHGFPQ</sequence>
<dbReference type="FunFam" id="1.10.10.60:FF:000010">
    <property type="entry name" value="Transcriptional activator Myb isoform A"/>
    <property type="match status" value="1"/>
</dbReference>
<evidence type="ECO:0000256" key="1">
    <source>
        <dbReference type="ARBA" id="ARBA00022737"/>
    </source>
</evidence>
<feature type="transmembrane region" description="Helical" evidence="4">
    <location>
        <begin position="362"/>
        <end position="384"/>
    </location>
</feature>
<feature type="domain" description="HTH myb-type" evidence="7">
    <location>
        <begin position="20"/>
        <end position="71"/>
    </location>
</feature>
<dbReference type="InterPro" id="IPR017884">
    <property type="entry name" value="SANT_dom"/>
</dbReference>
<feature type="region of interest" description="Disordered" evidence="3">
    <location>
        <begin position="1"/>
        <end position="24"/>
    </location>
</feature>
<dbReference type="PROSITE" id="PS51294">
    <property type="entry name" value="HTH_MYB"/>
    <property type="match status" value="2"/>
</dbReference>
<evidence type="ECO:0000313" key="8">
    <source>
        <dbReference type="EMBL" id="CAI5746959.1"/>
    </source>
</evidence>
<dbReference type="GO" id="GO:0005634">
    <property type="term" value="C:nucleus"/>
    <property type="evidence" value="ECO:0007669"/>
    <property type="project" value="TreeGrafter"/>
</dbReference>
<dbReference type="Gene3D" id="1.10.10.60">
    <property type="entry name" value="Homeodomain-like"/>
    <property type="match status" value="2"/>
</dbReference>
<dbReference type="SMART" id="SM00717">
    <property type="entry name" value="SANT"/>
    <property type="match status" value="2"/>
</dbReference>
<dbReference type="CDD" id="cd00167">
    <property type="entry name" value="SANT"/>
    <property type="match status" value="2"/>
</dbReference>
<dbReference type="InterPro" id="IPR009057">
    <property type="entry name" value="Homeodomain-like_sf"/>
</dbReference>
<dbReference type="EMBL" id="CANTFM010002653">
    <property type="protein sequence ID" value="CAI5746959.1"/>
    <property type="molecule type" value="Genomic_DNA"/>
</dbReference>
<feature type="compositionally biased region" description="Polar residues" evidence="3">
    <location>
        <begin position="1"/>
        <end position="14"/>
    </location>
</feature>
<keyword evidence="2" id="KW-0238">DNA-binding</keyword>